<sequence length="910" mass="103218">MADGQSQAALGELPSPGLGSEPETRRLSELRVIDLRAELKRRNMDTGGNKSVLMERLRKAIEDEGGDPDEIPVASELTNKRLSKRMSKGRKSEEEGVEDNGLEENSRDGQEDIEASLDTLQDIDMMDISVLDEAEIDNSSAVDCGEDYSPDNILDSLSDNKDNVDAEMKELPDQLTENEEDYDENGNNVDSSSDLIEMKKMEKLHLEPENEKILDILGETCKSELLNEEACEAEQPDAQEASNVVPGKRLAEEEDALAAAQSEEDALDLDSKSAQAMARKEAKRLVVAKGETSEQTIEEEKLDSASVGVESVSDESSKRCQGLEASSGETAERGAGAEGKASKEDAKKAEDKANSEESPATKESSASEGGDQKKSPVEEDRDTKLVSKDEKGRTAGGSGRNFWVSGLASTTRATDLKNLFSKYGKVVGAKVVTNARSPGARCYGFVTMSTAEEATKCITHLHKTELHGKIISVEKAKNEPAGKKPTEKKENESKKETASERPSSSKRDEKCDQKDDSKKAEDKDEKERKEKDEQKSSSSDQPKSSKSGSKGTERTVVMDKSKGEPVISVKTSTTSKDRSVKSQDRKSESRERQGIVPFDKIKAQRKMREAEQRRTRERRERQQHLQTIREREERERLEIARERLEIERQRLERERMERERLERERMHIEHERRREQDRIQREREELRRQHEQLRYEQERRSAMRRPYDIDGRRDDPYWPEAKRMAMNDRYHSDFGRQDRFHDFDHRDRGRYQDHSLDRRDGSRTMMGDRDGQHYPDERHGGPERHSRDSRESWGSYGSDRRMSESRGIPPPSRDGRDWGDHGRKFEGHQERSWQSSVDGGMMGRDHERWQGGGRGRPGHVMHRGGMSGRGGFMQGGNQSQLMHGGGMQGEGFAGQERASRPNDPRFNRRY</sequence>
<evidence type="ECO:0000259" key="15">
    <source>
        <dbReference type="PROSITE" id="PS50102"/>
    </source>
</evidence>
<keyword evidence="6" id="KW-0832">Ubl conjugation</keyword>
<keyword evidence="2" id="KW-0488">Methylation</keyword>
<keyword evidence="9" id="KW-0805">Transcription regulation</keyword>
<dbReference type="GO" id="GO:0003723">
    <property type="term" value="F:RNA binding"/>
    <property type="evidence" value="ECO:0007669"/>
    <property type="project" value="UniProtKB-UniRule"/>
</dbReference>
<dbReference type="GeneID" id="107325404"/>
<keyword evidence="18" id="KW-1185">Reference proteome</keyword>
<feature type="compositionally biased region" description="Basic and acidic residues" evidence="14">
    <location>
        <begin position="813"/>
        <end position="831"/>
    </location>
</feature>
<evidence type="ECO:0000256" key="6">
    <source>
        <dbReference type="ARBA" id="ARBA00022843"/>
    </source>
</evidence>
<feature type="compositionally biased region" description="Acidic residues" evidence="14">
    <location>
        <begin position="253"/>
        <end position="268"/>
    </location>
</feature>
<dbReference type="SUPFAM" id="SSF54928">
    <property type="entry name" value="RNA-binding domain, RBD"/>
    <property type="match status" value="1"/>
</dbReference>
<reference evidence="17" key="3">
    <citation type="submission" date="2025-09" db="UniProtKB">
        <authorList>
            <consortium name="Ensembl"/>
        </authorList>
    </citation>
    <scope>IDENTIFICATION</scope>
</reference>
<evidence type="ECO:0000256" key="1">
    <source>
        <dbReference type="ARBA" id="ARBA00004123"/>
    </source>
</evidence>
<dbReference type="OrthoDB" id="6159259at2759"/>
<evidence type="ECO:0000313" key="17">
    <source>
        <dbReference type="Ensembl" id="ENSCJPP00005011368.1"/>
    </source>
</evidence>
<proteinExistence type="predicted"/>
<dbReference type="FunFam" id="1.10.720.30:FF:000005">
    <property type="entry name" value="scaffold attachment factor B2 isoform X1"/>
    <property type="match status" value="1"/>
</dbReference>
<dbReference type="PROSITE" id="PS50800">
    <property type="entry name" value="SAP"/>
    <property type="match status" value="1"/>
</dbReference>
<feature type="compositionally biased region" description="Basic and acidic residues" evidence="14">
    <location>
        <begin position="551"/>
        <end position="563"/>
    </location>
</feature>
<keyword evidence="5" id="KW-0597">Phosphoprotein</keyword>
<dbReference type="PANTHER" id="PTHR15683">
    <property type="entry name" value="SCAFFOLD ATTACHMENT FACTOR B-RELATED"/>
    <property type="match status" value="1"/>
</dbReference>
<evidence type="ECO:0000256" key="8">
    <source>
        <dbReference type="ARBA" id="ARBA00022990"/>
    </source>
</evidence>
<keyword evidence="3" id="KW-0678">Repressor</keyword>
<feature type="compositionally biased region" description="Basic and acidic residues" evidence="14">
    <location>
        <begin position="897"/>
        <end position="910"/>
    </location>
</feature>
<dbReference type="RefSeq" id="XP_015741707.1">
    <property type="nucleotide sequence ID" value="XM_015886221.2"/>
</dbReference>
<feature type="domain" description="RRM" evidence="15">
    <location>
        <begin position="400"/>
        <end position="478"/>
    </location>
</feature>
<dbReference type="GeneTree" id="ENSGT00940000155916"/>
<dbReference type="SMART" id="SM00513">
    <property type="entry name" value="SAP"/>
    <property type="match status" value="1"/>
</dbReference>
<keyword evidence="7 13" id="KW-0694">RNA-binding</keyword>
<keyword evidence="11" id="KW-0804">Transcription</keyword>
<feature type="compositionally biased region" description="Basic and acidic residues" evidence="14">
    <location>
        <begin position="471"/>
        <end position="535"/>
    </location>
</feature>
<evidence type="ECO:0000256" key="12">
    <source>
        <dbReference type="ARBA" id="ARBA00023242"/>
    </source>
</evidence>
<dbReference type="GO" id="GO:0005634">
    <property type="term" value="C:nucleus"/>
    <property type="evidence" value="ECO:0007669"/>
    <property type="project" value="UniProtKB-SubCell"/>
</dbReference>
<protein>
    <submittedName>
        <fullName evidence="17">Scaffold attachment factor B1-like</fullName>
    </submittedName>
</protein>
<feature type="compositionally biased region" description="Low complexity" evidence="14">
    <location>
        <begin position="536"/>
        <end position="550"/>
    </location>
</feature>
<dbReference type="InterPro" id="IPR035979">
    <property type="entry name" value="RBD_domain_sf"/>
</dbReference>
<dbReference type="InterPro" id="IPR034781">
    <property type="entry name" value="SAFB1_2_RBD"/>
</dbReference>
<evidence type="ECO:0000313" key="18">
    <source>
        <dbReference type="Proteomes" id="UP000694412"/>
    </source>
</evidence>
<dbReference type="InterPro" id="IPR051738">
    <property type="entry name" value="SAF_Modulators"/>
</dbReference>
<reference evidence="17" key="2">
    <citation type="submission" date="2025-08" db="UniProtKB">
        <authorList>
            <consortium name="Ensembl"/>
        </authorList>
    </citation>
    <scope>IDENTIFICATION</scope>
</reference>
<dbReference type="InterPro" id="IPR003034">
    <property type="entry name" value="SAP_dom"/>
</dbReference>
<dbReference type="Gene3D" id="1.10.720.30">
    <property type="entry name" value="SAP domain"/>
    <property type="match status" value="1"/>
</dbReference>
<organism evidence="17 18">
    <name type="scientific">Coturnix japonica</name>
    <name type="common">Japanese quail</name>
    <name type="synonym">Coturnix coturnix japonica</name>
    <dbReference type="NCBI Taxonomy" id="93934"/>
    <lineage>
        <taxon>Eukaryota</taxon>
        <taxon>Metazoa</taxon>
        <taxon>Chordata</taxon>
        <taxon>Craniata</taxon>
        <taxon>Vertebrata</taxon>
        <taxon>Euteleostomi</taxon>
        <taxon>Archelosauria</taxon>
        <taxon>Archosauria</taxon>
        <taxon>Dinosauria</taxon>
        <taxon>Saurischia</taxon>
        <taxon>Theropoda</taxon>
        <taxon>Coelurosauria</taxon>
        <taxon>Aves</taxon>
        <taxon>Neognathae</taxon>
        <taxon>Galloanserae</taxon>
        <taxon>Galliformes</taxon>
        <taxon>Phasianidae</taxon>
        <taxon>Perdicinae</taxon>
        <taxon>Coturnix</taxon>
    </lineage>
</organism>
<dbReference type="GO" id="GO:0050684">
    <property type="term" value="P:regulation of mRNA processing"/>
    <property type="evidence" value="ECO:0007669"/>
    <property type="project" value="TreeGrafter"/>
</dbReference>
<evidence type="ECO:0000256" key="14">
    <source>
        <dbReference type="SAM" id="MobiDB-lite"/>
    </source>
</evidence>
<feature type="compositionally biased region" description="Basic and acidic residues" evidence="14">
    <location>
        <begin position="734"/>
        <end position="791"/>
    </location>
</feature>
<feature type="region of interest" description="Disordered" evidence="14">
    <location>
        <begin position="139"/>
        <end position="193"/>
    </location>
</feature>
<evidence type="ECO:0000256" key="2">
    <source>
        <dbReference type="ARBA" id="ARBA00022481"/>
    </source>
</evidence>
<gene>
    <name evidence="17" type="primary">LOC107325404</name>
</gene>
<evidence type="ECO:0000256" key="11">
    <source>
        <dbReference type="ARBA" id="ARBA00023163"/>
    </source>
</evidence>
<feature type="region of interest" description="Disordered" evidence="14">
    <location>
        <begin position="1"/>
        <end position="26"/>
    </location>
</feature>
<evidence type="ECO:0000256" key="3">
    <source>
        <dbReference type="ARBA" id="ARBA00022491"/>
    </source>
</evidence>
<dbReference type="FunFam" id="3.30.70.330:FF:000897">
    <property type="entry name" value="Scaffold attachment factor B2"/>
    <property type="match status" value="1"/>
</dbReference>
<evidence type="ECO:0000259" key="16">
    <source>
        <dbReference type="PROSITE" id="PS50800"/>
    </source>
</evidence>
<dbReference type="InterPro" id="IPR036361">
    <property type="entry name" value="SAP_dom_sf"/>
</dbReference>
<keyword evidence="8" id="KW-0007">Acetylation</keyword>
<feature type="compositionally biased region" description="Basic and acidic residues" evidence="14">
    <location>
        <begin position="158"/>
        <end position="172"/>
    </location>
</feature>
<reference evidence="17" key="1">
    <citation type="submission" date="2015-11" db="EMBL/GenBank/DDBJ databases">
        <authorList>
            <consortium name="International Coturnix japonica Genome Analysis Consortium"/>
            <person name="Warren W."/>
            <person name="Burt D.W."/>
            <person name="Antin P.B."/>
            <person name="Lanford R."/>
            <person name="Gros J."/>
            <person name="Wilson R.K."/>
        </authorList>
    </citation>
    <scope>NUCLEOTIDE SEQUENCE [LARGE SCALE GENOMIC DNA]</scope>
</reference>
<dbReference type="Ensembl" id="ENSCJPT00005016617.1">
    <property type="protein sequence ID" value="ENSCJPP00005011368.1"/>
    <property type="gene ID" value="ENSCJPG00005009765.1"/>
</dbReference>
<feature type="compositionally biased region" description="Basic and acidic residues" evidence="14">
    <location>
        <begin position="340"/>
        <end position="355"/>
    </location>
</feature>
<dbReference type="GO" id="GO:0043565">
    <property type="term" value="F:sequence-specific DNA binding"/>
    <property type="evidence" value="ECO:0007669"/>
    <property type="project" value="TreeGrafter"/>
</dbReference>
<comment type="subcellular location">
    <subcellularLocation>
        <location evidence="1">Nucleus</location>
    </subcellularLocation>
</comment>
<feature type="region of interest" description="Disordered" evidence="14">
    <location>
        <begin position="253"/>
        <end position="403"/>
    </location>
</feature>
<evidence type="ECO:0000256" key="5">
    <source>
        <dbReference type="ARBA" id="ARBA00022553"/>
    </source>
</evidence>
<dbReference type="GO" id="GO:0006357">
    <property type="term" value="P:regulation of transcription by RNA polymerase II"/>
    <property type="evidence" value="ECO:0007669"/>
    <property type="project" value="TreeGrafter"/>
</dbReference>
<feature type="compositionally biased region" description="Gly residues" evidence="14">
    <location>
        <begin position="883"/>
        <end position="892"/>
    </location>
</feature>
<feature type="compositionally biased region" description="Basic and acidic residues" evidence="14">
    <location>
        <begin position="370"/>
        <end position="393"/>
    </location>
</feature>
<dbReference type="CDD" id="cd12679">
    <property type="entry name" value="RRM_SAFB1_SAFB2"/>
    <property type="match status" value="1"/>
</dbReference>
<evidence type="ECO:0000256" key="7">
    <source>
        <dbReference type="ARBA" id="ARBA00022884"/>
    </source>
</evidence>
<keyword evidence="4" id="KW-1017">Isopeptide bond</keyword>
<evidence type="ECO:0000256" key="13">
    <source>
        <dbReference type="PROSITE-ProRule" id="PRU00176"/>
    </source>
</evidence>
<dbReference type="KEGG" id="cjo:107325404"/>
<dbReference type="Pfam" id="PF00076">
    <property type="entry name" value="RRM_1"/>
    <property type="match status" value="1"/>
</dbReference>
<dbReference type="SUPFAM" id="SSF68906">
    <property type="entry name" value="SAP domain"/>
    <property type="match status" value="1"/>
</dbReference>
<feature type="region of interest" description="Disordered" evidence="14">
    <location>
        <begin position="734"/>
        <end position="910"/>
    </location>
</feature>
<feature type="compositionally biased region" description="Gly residues" evidence="14">
    <location>
        <begin position="865"/>
        <end position="874"/>
    </location>
</feature>
<feature type="compositionally biased region" description="Basic and acidic residues" evidence="14">
    <location>
        <begin position="575"/>
        <end position="632"/>
    </location>
</feature>
<dbReference type="AlphaFoldDB" id="A0A8C2TBM3"/>
<dbReference type="PROSITE" id="PS50102">
    <property type="entry name" value="RRM"/>
    <property type="match status" value="1"/>
</dbReference>
<dbReference type="InterPro" id="IPR000504">
    <property type="entry name" value="RRM_dom"/>
</dbReference>
<dbReference type="SMART" id="SM00360">
    <property type="entry name" value="RRM"/>
    <property type="match status" value="1"/>
</dbReference>
<keyword evidence="10" id="KW-0238">DNA-binding</keyword>
<evidence type="ECO:0000256" key="9">
    <source>
        <dbReference type="ARBA" id="ARBA00023015"/>
    </source>
</evidence>
<accession>A0A8C2TBM3</accession>
<feature type="region of interest" description="Disordered" evidence="14">
    <location>
        <begin position="471"/>
        <end position="632"/>
    </location>
</feature>
<feature type="region of interest" description="Disordered" evidence="14">
    <location>
        <begin position="62"/>
        <end position="120"/>
    </location>
</feature>
<dbReference type="Proteomes" id="UP000694412">
    <property type="component" value="Chromosome 28"/>
</dbReference>
<feature type="domain" description="SAP" evidence="16">
    <location>
        <begin position="27"/>
        <end position="61"/>
    </location>
</feature>
<keyword evidence="12" id="KW-0539">Nucleus</keyword>
<dbReference type="PANTHER" id="PTHR15683:SF6">
    <property type="entry name" value="SCAFFOLD ATTACHMENT FACTOR B1"/>
    <property type="match status" value="1"/>
</dbReference>
<evidence type="ECO:0000256" key="10">
    <source>
        <dbReference type="ARBA" id="ARBA00023125"/>
    </source>
</evidence>
<dbReference type="Pfam" id="PF02037">
    <property type="entry name" value="SAP"/>
    <property type="match status" value="1"/>
</dbReference>
<evidence type="ECO:0000256" key="4">
    <source>
        <dbReference type="ARBA" id="ARBA00022499"/>
    </source>
</evidence>
<dbReference type="InterPro" id="IPR012677">
    <property type="entry name" value="Nucleotide-bd_a/b_plait_sf"/>
</dbReference>
<dbReference type="Gene3D" id="3.30.70.330">
    <property type="match status" value="1"/>
</dbReference>
<name>A0A8C2TBM3_COTJA</name>